<evidence type="ECO:0000313" key="1">
    <source>
        <dbReference type="EnsemblPlants" id="ONIVA04G06180.1"/>
    </source>
</evidence>
<protein>
    <submittedName>
        <fullName evidence="1">Uncharacterized protein</fullName>
    </submittedName>
</protein>
<dbReference type="Gramene" id="ONIVA04G06180.1">
    <property type="protein sequence ID" value="ONIVA04G06180.1"/>
    <property type="gene ID" value="ONIVA04G06180"/>
</dbReference>
<reference evidence="1" key="2">
    <citation type="submission" date="2018-04" db="EMBL/GenBank/DDBJ databases">
        <title>OnivRS2 (Oryza nivara Reference Sequence Version 2).</title>
        <authorList>
            <person name="Zhang J."/>
            <person name="Kudrna D."/>
            <person name="Lee S."/>
            <person name="Talag J."/>
            <person name="Rajasekar S."/>
            <person name="Welchert J."/>
            <person name="Hsing Y.-I."/>
            <person name="Wing R.A."/>
        </authorList>
    </citation>
    <scope>NUCLEOTIDE SEQUENCE [LARGE SCALE GENOMIC DNA]</scope>
    <source>
        <strain evidence="1">SL10</strain>
    </source>
</reference>
<dbReference type="EnsemblPlants" id="ONIVA04G06180.1">
    <property type="protein sequence ID" value="ONIVA04G06180.1"/>
    <property type="gene ID" value="ONIVA04G06180"/>
</dbReference>
<proteinExistence type="predicted"/>
<evidence type="ECO:0000313" key="2">
    <source>
        <dbReference type="Proteomes" id="UP000006591"/>
    </source>
</evidence>
<reference evidence="1" key="1">
    <citation type="submission" date="2015-04" db="UniProtKB">
        <authorList>
            <consortium name="EnsemblPlants"/>
        </authorList>
    </citation>
    <scope>IDENTIFICATION</scope>
    <source>
        <strain evidence="1">SL10</strain>
    </source>
</reference>
<dbReference type="AlphaFoldDB" id="A0A0E0GZ57"/>
<sequence length="147" mass="15062">MEGELASYSYDDKSLEKSNARFASASHTPDLALPLPELIGVCTAARTGGGGRGEAEVWRWRPEPAGPALGRVGLGWLEVVGRVVGSGKASAMESLWKVVGAAKHGGGPVAAMARQLPSALATLGAATVPVGASGPRDSGGSRWCRWP</sequence>
<dbReference type="OMA" id="AEVWRWR"/>
<organism evidence="1">
    <name type="scientific">Oryza nivara</name>
    <name type="common">Indian wild rice</name>
    <name type="synonym">Oryza sativa f. spontanea</name>
    <dbReference type="NCBI Taxonomy" id="4536"/>
    <lineage>
        <taxon>Eukaryota</taxon>
        <taxon>Viridiplantae</taxon>
        <taxon>Streptophyta</taxon>
        <taxon>Embryophyta</taxon>
        <taxon>Tracheophyta</taxon>
        <taxon>Spermatophyta</taxon>
        <taxon>Magnoliopsida</taxon>
        <taxon>Liliopsida</taxon>
        <taxon>Poales</taxon>
        <taxon>Poaceae</taxon>
        <taxon>BOP clade</taxon>
        <taxon>Oryzoideae</taxon>
        <taxon>Oryzeae</taxon>
        <taxon>Oryzinae</taxon>
        <taxon>Oryza</taxon>
    </lineage>
</organism>
<dbReference type="Proteomes" id="UP000006591">
    <property type="component" value="Chromosome 4"/>
</dbReference>
<dbReference type="HOGENOM" id="CLU_1952360_0_0_1"/>
<keyword evidence="2" id="KW-1185">Reference proteome</keyword>
<accession>A0A0E0GZ57</accession>
<name>A0A0E0GZ57_ORYNI</name>